<evidence type="ECO:0000313" key="1">
    <source>
        <dbReference type="EMBL" id="KAJ1142896.1"/>
    </source>
</evidence>
<accession>A0AAV7QQW4</accession>
<sequence>MFAPVTASPGGTPVANAPVTHQFLENLFSSLKDAIVALKQEPAVDVKDIRGNVGELEQSRLPRTGTQLA</sequence>
<dbReference type="AlphaFoldDB" id="A0AAV7QQW4"/>
<reference evidence="1" key="1">
    <citation type="journal article" date="2022" name="bioRxiv">
        <title>Sequencing and chromosome-scale assembly of the giantPleurodeles waltlgenome.</title>
        <authorList>
            <person name="Brown T."/>
            <person name="Elewa A."/>
            <person name="Iarovenko S."/>
            <person name="Subramanian E."/>
            <person name="Araus A.J."/>
            <person name="Petzold A."/>
            <person name="Susuki M."/>
            <person name="Suzuki K.-i.T."/>
            <person name="Hayashi T."/>
            <person name="Toyoda A."/>
            <person name="Oliveira C."/>
            <person name="Osipova E."/>
            <person name="Leigh N.D."/>
            <person name="Simon A."/>
            <person name="Yun M.H."/>
        </authorList>
    </citation>
    <scope>NUCLEOTIDE SEQUENCE</scope>
    <source>
        <strain evidence="1">20211129_DDA</strain>
        <tissue evidence="1">Liver</tissue>
    </source>
</reference>
<organism evidence="1 2">
    <name type="scientific">Pleurodeles waltl</name>
    <name type="common">Iberian ribbed newt</name>
    <dbReference type="NCBI Taxonomy" id="8319"/>
    <lineage>
        <taxon>Eukaryota</taxon>
        <taxon>Metazoa</taxon>
        <taxon>Chordata</taxon>
        <taxon>Craniata</taxon>
        <taxon>Vertebrata</taxon>
        <taxon>Euteleostomi</taxon>
        <taxon>Amphibia</taxon>
        <taxon>Batrachia</taxon>
        <taxon>Caudata</taxon>
        <taxon>Salamandroidea</taxon>
        <taxon>Salamandridae</taxon>
        <taxon>Pleurodelinae</taxon>
        <taxon>Pleurodeles</taxon>
    </lineage>
</organism>
<name>A0AAV7QQW4_PLEWA</name>
<keyword evidence="2" id="KW-1185">Reference proteome</keyword>
<gene>
    <name evidence="1" type="ORF">NDU88_009208</name>
</gene>
<comment type="caution">
    <text evidence="1">The sequence shown here is derived from an EMBL/GenBank/DDBJ whole genome shotgun (WGS) entry which is preliminary data.</text>
</comment>
<evidence type="ECO:0000313" key="2">
    <source>
        <dbReference type="Proteomes" id="UP001066276"/>
    </source>
</evidence>
<protein>
    <submittedName>
        <fullName evidence="1">Uncharacterized protein</fullName>
    </submittedName>
</protein>
<dbReference type="Proteomes" id="UP001066276">
    <property type="component" value="Chromosome 6"/>
</dbReference>
<proteinExistence type="predicted"/>
<dbReference type="EMBL" id="JANPWB010000010">
    <property type="protein sequence ID" value="KAJ1142896.1"/>
    <property type="molecule type" value="Genomic_DNA"/>
</dbReference>